<comment type="caution">
    <text evidence="2">The sequence shown here is derived from an EMBL/GenBank/DDBJ whole genome shotgun (WGS) entry which is preliminary data.</text>
</comment>
<sequence length="248" mass="26124">MSPHPFSASSGMPRQGRPLDAGRALRIDPAVIVKSSDPPRERTTGDNGRQCKQVTSVPLPPATACKDHHTRLAIHLTPTPTAAANAGPPPVQDAARQRHPSFHPAGQTGGGQPAGAHALAQRAYLRRAAPGLARGAERHSAPHAEAIHIPVLLGSRAPHARGASSRLPPRRSRRGGRTHEPRADETGVSPLRIWAPLPATATRSVIPRARAPCPRGPPASGTRVRFGARTRPRREPRGAARGVGAPAR</sequence>
<feature type="compositionally biased region" description="Low complexity" evidence="1">
    <location>
        <begin position="239"/>
        <end position="248"/>
    </location>
</feature>
<dbReference type="EMBL" id="CM029046">
    <property type="protein sequence ID" value="KAG2591519.1"/>
    <property type="molecule type" value="Genomic_DNA"/>
</dbReference>
<feature type="region of interest" description="Disordered" evidence="1">
    <location>
        <begin position="1"/>
        <end position="60"/>
    </location>
</feature>
<evidence type="ECO:0000256" key="1">
    <source>
        <dbReference type="SAM" id="MobiDB-lite"/>
    </source>
</evidence>
<evidence type="ECO:0000313" key="3">
    <source>
        <dbReference type="Proteomes" id="UP000823388"/>
    </source>
</evidence>
<dbReference type="AlphaFoldDB" id="A0A8T0S4P8"/>
<dbReference type="Proteomes" id="UP000823388">
    <property type="component" value="Chromosome 5N"/>
</dbReference>
<organism evidence="2 3">
    <name type="scientific">Panicum virgatum</name>
    <name type="common">Blackwell switchgrass</name>
    <dbReference type="NCBI Taxonomy" id="38727"/>
    <lineage>
        <taxon>Eukaryota</taxon>
        <taxon>Viridiplantae</taxon>
        <taxon>Streptophyta</taxon>
        <taxon>Embryophyta</taxon>
        <taxon>Tracheophyta</taxon>
        <taxon>Spermatophyta</taxon>
        <taxon>Magnoliopsida</taxon>
        <taxon>Liliopsida</taxon>
        <taxon>Poales</taxon>
        <taxon>Poaceae</taxon>
        <taxon>PACMAD clade</taxon>
        <taxon>Panicoideae</taxon>
        <taxon>Panicodae</taxon>
        <taxon>Paniceae</taxon>
        <taxon>Panicinae</taxon>
        <taxon>Panicum</taxon>
        <taxon>Panicum sect. Hiantes</taxon>
    </lineage>
</organism>
<evidence type="ECO:0000313" key="2">
    <source>
        <dbReference type="EMBL" id="KAG2591519.1"/>
    </source>
</evidence>
<protein>
    <submittedName>
        <fullName evidence="2">Uncharacterized protein</fullName>
    </submittedName>
</protein>
<reference evidence="2" key="1">
    <citation type="submission" date="2020-05" db="EMBL/GenBank/DDBJ databases">
        <title>WGS assembly of Panicum virgatum.</title>
        <authorList>
            <person name="Lovell J.T."/>
            <person name="Jenkins J."/>
            <person name="Shu S."/>
            <person name="Juenger T.E."/>
            <person name="Schmutz J."/>
        </authorList>
    </citation>
    <scope>NUCLEOTIDE SEQUENCE</scope>
    <source>
        <strain evidence="2">AP13</strain>
    </source>
</reference>
<proteinExistence type="predicted"/>
<name>A0A8T0S4P8_PANVG</name>
<feature type="region of interest" description="Disordered" evidence="1">
    <location>
        <begin position="151"/>
        <end position="248"/>
    </location>
</feature>
<keyword evidence="3" id="KW-1185">Reference proteome</keyword>
<feature type="compositionally biased region" description="Polar residues" evidence="1">
    <location>
        <begin position="45"/>
        <end position="56"/>
    </location>
</feature>
<gene>
    <name evidence="2" type="ORF">PVAP13_5NG488586</name>
</gene>
<accession>A0A8T0S4P8</accession>